<evidence type="ECO:0000313" key="1">
    <source>
        <dbReference type="EMBL" id="GAA4391469.1"/>
    </source>
</evidence>
<comment type="caution">
    <text evidence="1">The sequence shown here is derived from an EMBL/GenBank/DDBJ whole genome shotgun (WGS) entry which is preliminary data.</text>
</comment>
<sequence>MTTNPQGIVDALDFSQLIAAAGHAGPKVTFSVPTEVRGTTGGTSAAVLAGQLRTAAAELEAAGTNRADAEALLAPIQELADDSSYWRRQSRGFVAFAAPGFHLAVRVPIEVEVGLTVADRFRVVPLVPLLESGGRTYILALSKNSVRLFEATRNAIEQLPQGGIPADFDAVVGELPEHQLQQRAVGGGHAAFHGHGGSDDTDSMLTEKFLRGVGEAVGAELGTARSQPLVLAAVAEYLPVFTAVCPYPAIHDAVIAGNPEHTSPDTLRSEAWRLLAERTAVAEAEEAERALSLVHNGKGSFDLAEVAQAAGEGRVDTLYLPRDARRLASPDAAALADAAVVDTVRNRGTVRTLGEWDRSDEVIATFRY</sequence>
<organism evidence="1 2">
    <name type="scientific">Brevibacterium pityocampae</name>
    <dbReference type="NCBI Taxonomy" id="506594"/>
    <lineage>
        <taxon>Bacteria</taxon>
        <taxon>Bacillati</taxon>
        <taxon>Actinomycetota</taxon>
        <taxon>Actinomycetes</taxon>
        <taxon>Micrococcales</taxon>
        <taxon>Brevibacteriaceae</taxon>
        <taxon>Brevibacterium</taxon>
    </lineage>
</organism>
<evidence type="ECO:0000313" key="2">
    <source>
        <dbReference type="Proteomes" id="UP001500642"/>
    </source>
</evidence>
<keyword evidence="2" id="KW-1185">Reference proteome</keyword>
<dbReference type="EMBL" id="BAABGL010000012">
    <property type="protein sequence ID" value="GAA4391469.1"/>
    <property type="molecule type" value="Genomic_DNA"/>
</dbReference>
<dbReference type="RefSeq" id="WP_295689503.1">
    <property type="nucleotide sequence ID" value="NZ_BAABGL010000012.1"/>
</dbReference>
<accession>A0ABP8JIU3</accession>
<dbReference type="InterPro" id="IPR041289">
    <property type="entry name" value="Bact_RF_family3"/>
</dbReference>
<proteinExistence type="predicted"/>
<protein>
    <submittedName>
        <fullName evidence="1">Uncharacterized protein</fullName>
    </submittedName>
</protein>
<name>A0ABP8JIU3_9MICO</name>
<dbReference type="Proteomes" id="UP001500642">
    <property type="component" value="Unassembled WGS sequence"/>
</dbReference>
<dbReference type="Pfam" id="PF18845">
    <property type="entry name" value="baeRF_family3"/>
    <property type="match status" value="1"/>
</dbReference>
<gene>
    <name evidence="1" type="ORF">GCM10023167_18870</name>
</gene>
<reference evidence="2" key="1">
    <citation type="journal article" date="2019" name="Int. J. Syst. Evol. Microbiol.">
        <title>The Global Catalogue of Microorganisms (GCM) 10K type strain sequencing project: providing services to taxonomists for standard genome sequencing and annotation.</title>
        <authorList>
            <consortium name="The Broad Institute Genomics Platform"/>
            <consortium name="The Broad Institute Genome Sequencing Center for Infectious Disease"/>
            <person name="Wu L."/>
            <person name="Ma J."/>
        </authorList>
    </citation>
    <scope>NUCLEOTIDE SEQUENCE [LARGE SCALE GENOMIC DNA]</scope>
    <source>
        <strain evidence="2">JCM 17808</strain>
    </source>
</reference>